<keyword evidence="10" id="KW-1185">Reference proteome</keyword>
<keyword evidence="5 8" id="KW-1133">Transmembrane helix</keyword>
<sequence>MARAHQEIHQLQTGGPGIPGSCQGPESAAPAPFKRHGVLWWVLVAVDMVMLLRGQAATILLGRLYFNSGGGSAWMFTLAHSVGSPLLAAPLVLTPRAAAGEPRPAAPVTAAVCAGLGVVIAFDNLMYAYAVLYLPVSTFSLLAATQLAFNAVTSRLINAQRLTALVLNSVVVLTFSAARPRCSASDPPPTRPPAATRRAGSTRSASPLPCPAPPSTRSSCPSSRSPSTG</sequence>
<evidence type="ECO:0000256" key="5">
    <source>
        <dbReference type="ARBA" id="ARBA00022989"/>
    </source>
</evidence>
<keyword evidence="6 8" id="KW-0472">Membrane</keyword>
<organism evidence="9 10">
    <name type="scientific">Panicum virgatum</name>
    <name type="common">Blackwell switchgrass</name>
    <dbReference type="NCBI Taxonomy" id="38727"/>
    <lineage>
        <taxon>Eukaryota</taxon>
        <taxon>Viridiplantae</taxon>
        <taxon>Streptophyta</taxon>
        <taxon>Embryophyta</taxon>
        <taxon>Tracheophyta</taxon>
        <taxon>Spermatophyta</taxon>
        <taxon>Magnoliopsida</taxon>
        <taxon>Liliopsida</taxon>
        <taxon>Poales</taxon>
        <taxon>Poaceae</taxon>
        <taxon>PACMAD clade</taxon>
        <taxon>Panicoideae</taxon>
        <taxon>Panicodae</taxon>
        <taxon>Paniceae</taxon>
        <taxon>Panicinae</taxon>
        <taxon>Panicum</taxon>
        <taxon>Panicum sect. Hiantes</taxon>
    </lineage>
</organism>
<evidence type="ECO:0000256" key="6">
    <source>
        <dbReference type="ARBA" id="ARBA00023136"/>
    </source>
</evidence>
<evidence type="ECO:0000313" key="10">
    <source>
        <dbReference type="Proteomes" id="UP000823388"/>
    </source>
</evidence>
<reference evidence="9" key="1">
    <citation type="submission" date="2020-05" db="EMBL/GenBank/DDBJ databases">
        <title>WGS assembly of Panicum virgatum.</title>
        <authorList>
            <person name="Lovell J.T."/>
            <person name="Jenkins J."/>
            <person name="Shu S."/>
            <person name="Juenger T.E."/>
            <person name="Schmutz J."/>
        </authorList>
    </citation>
    <scope>NUCLEOTIDE SEQUENCE</scope>
    <source>
        <strain evidence="9">AP13</strain>
    </source>
</reference>
<protein>
    <submittedName>
        <fullName evidence="9">Uncharacterized protein</fullName>
    </submittedName>
</protein>
<comment type="caution">
    <text evidence="9">The sequence shown here is derived from an EMBL/GenBank/DDBJ whole genome shotgun (WGS) entry which is preliminary data.</text>
</comment>
<proteinExistence type="inferred from homology"/>
<evidence type="ECO:0000256" key="2">
    <source>
        <dbReference type="ARBA" id="ARBA00006213"/>
    </source>
</evidence>
<dbReference type="GO" id="GO:0005345">
    <property type="term" value="F:purine nucleobase transmembrane transporter activity"/>
    <property type="evidence" value="ECO:0007669"/>
    <property type="project" value="UniProtKB-ARBA"/>
</dbReference>
<feature type="region of interest" description="Disordered" evidence="7">
    <location>
        <begin position="180"/>
        <end position="229"/>
    </location>
</feature>
<feature type="compositionally biased region" description="Low complexity" evidence="7">
    <location>
        <begin position="193"/>
        <end position="207"/>
    </location>
</feature>
<evidence type="ECO:0000256" key="3">
    <source>
        <dbReference type="ARBA" id="ARBA00022448"/>
    </source>
</evidence>
<keyword evidence="3" id="KW-0813">Transport</keyword>
<dbReference type="GO" id="GO:0016020">
    <property type="term" value="C:membrane"/>
    <property type="evidence" value="ECO:0007669"/>
    <property type="project" value="UniProtKB-SubCell"/>
</dbReference>
<dbReference type="Pfam" id="PF16913">
    <property type="entry name" value="PUNUT"/>
    <property type="match status" value="1"/>
</dbReference>
<evidence type="ECO:0000256" key="8">
    <source>
        <dbReference type="SAM" id="Phobius"/>
    </source>
</evidence>
<comment type="subcellular location">
    <subcellularLocation>
        <location evidence="1">Membrane</location>
    </subcellularLocation>
</comment>
<dbReference type="PANTHER" id="PTHR31376:SF49">
    <property type="entry name" value="PURINE PERMEASE-RELATED"/>
    <property type="match status" value="1"/>
</dbReference>
<dbReference type="InterPro" id="IPR030182">
    <property type="entry name" value="PUP_plant"/>
</dbReference>
<feature type="transmembrane region" description="Helical" evidence="8">
    <location>
        <begin position="38"/>
        <end position="61"/>
    </location>
</feature>
<accession>A0A8T0Q2Q3</accession>
<evidence type="ECO:0000256" key="1">
    <source>
        <dbReference type="ARBA" id="ARBA00004370"/>
    </source>
</evidence>
<dbReference type="PANTHER" id="PTHR31376">
    <property type="entry name" value="OS09G0467300 PROTEIN-RELATED"/>
    <property type="match status" value="1"/>
</dbReference>
<comment type="similarity">
    <text evidence="2">Belongs to the purine permeases (TC 2.A.7.14) family.</text>
</comment>
<name>A0A8T0Q2Q3_PANVG</name>
<feature type="compositionally biased region" description="Low complexity" evidence="7">
    <location>
        <begin position="215"/>
        <end position="229"/>
    </location>
</feature>
<dbReference type="AlphaFoldDB" id="A0A8T0Q2Q3"/>
<evidence type="ECO:0000256" key="7">
    <source>
        <dbReference type="SAM" id="MobiDB-lite"/>
    </source>
</evidence>
<gene>
    <name evidence="9" type="ORF">PVAP13_7NG232017</name>
</gene>
<evidence type="ECO:0000256" key="4">
    <source>
        <dbReference type="ARBA" id="ARBA00022692"/>
    </source>
</evidence>
<feature type="transmembrane region" description="Helical" evidence="8">
    <location>
        <begin position="73"/>
        <end position="93"/>
    </location>
</feature>
<dbReference type="EMBL" id="CM029050">
    <property type="protein sequence ID" value="KAG2566939.1"/>
    <property type="molecule type" value="Genomic_DNA"/>
</dbReference>
<keyword evidence="4 8" id="KW-0812">Transmembrane</keyword>
<feature type="transmembrane region" description="Helical" evidence="8">
    <location>
        <begin position="128"/>
        <end position="149"/>
    </location>
</feature>
<evidence type="ECO:0000313" key="9">
    <source>
        <dbReference type="EMBL" id="KAG2566939.1"/>
    </source>
</evidence>
<dbReference type="GO" id="GO:0015211">
    <property type="term" value="F:purine nucleoside transmembrane transporter activity"/>
    <property type="evidence" value="ECO:0007669"/>
    <property type="project" value="InterPro"/>
</dbReference>
<feature type="region of interest" description="Disordered" evidence="7">
    <location>
        <begin position="1"/>
        <end position="28"/>
    </location>
</feature>
<feature type="transmembrane region" description="Helical" evidence="8">
    <location>
        <begin position="105"/>
        <end position="122"/>
    </location>
</feature>
<dbReference type="Proteomes" id="UP000823388">
    <property type="component" value="Chromosome 7N"/>
</dbReference>